<keyword evidence="1" id="KW-0812">Transmembrane</keyword>
<dbReference type="Proteomes" id="UP001497392">
    <property type="component" value="Unassembled WGS sequence"/>
</dbReference>
<protein>
    <submittedName>
        <fullName evidence="2">G7878 protein</fullName>
    </submittedName>
</protein>
<name>A0ABP1FZ04_9CHLO</name>
<reference evidence="2 3" key="1">
    <citation type="submission" date="2024-06" db="EMBL/GenBank/DDBJ databases">
        <authorList>
            <person name="Kraege A."/>
            <person name="Thomma B."/>
        </authorList>
    </citation>
    <scope>NUCLEOTIDE SEQUENCE [LARGE SCALE GENOMIC DNA]</scope>
</reference>
<gene>
    <name evidence="2" type="primary">g7878</name>
    <name evidence="2" type="ORF">VP750_LOCUS6759</name>
</gene>
<evidence type="ECO:0000256" key="1">
    <source>
        <dbReference type="SAM" id="Phobius"/>
    </source>
</evidence>
<keyword evidence="1" id="KW-1133">Transmembrane helix</keyword>
<comment type="caution">
    <text evidence="2">The sequence shown here is derived from an EMBL/GenBank/DDBJ whole genome shotgun (WGS) entry which is preliminary data.</text>
</comment>
<organism evidence="2 3">
    <name type="scientific">Coccomyxa viridis</name>
    <dbReference type="NCBI Taxonomy" id="1274662"/>
    <lineage>
        <taxon>Eukaryota</taxon>
        <taxon>Viridiplantae</taxon>
        <taxon>Chlorophyta</taxon>
        <taxon>core chlorophytes</taxon>
        <taxon>Trebouxiophyceae</taxon>
        <taxon>Trebouxiophyceae incertae sedis</taxon>
        <taxon>Coccomyxaceae</taxon>
        <taxon>Coccomyxa</taxon>
    </lineage>
</organism>
<accession>A0ABP1FZ04</accession>
<sequence length="156" mass="16889">MNDSFYLTVIQATAGILVLHFLLKNLRRHPVQDPPRSLPTLAVKMPEMRTSLYDYANKLPAPMAPDESLLRGADSTDTITPVGESVVFPAPIDHSGLASLAMTAKHESDTIEDRVMNGAEVFGGVHGYEPGVEQLYDVTSPLTLGGNISRKIGMTI</sequence>
<evidence type="ECO:0000313" key="3">
    <source>
        <dbReference type="Proteomes" id="UP001497392"/>
    </source>
</evidence>
<evidence type="ECO:0000313" key="2">
    <source>
        <dbReference type="EMBL" id="CAL5225100.1"/>
    </source>
</evidence>
<feature type="transmembrane region" description="Helical" evidence="1">
    <location>
        <begin position="6"/>
        <end position="23"/>
    </location>
</feature>
<keyword evidence="3" id="KW-1185">Reference proteome</keyword>
<proteinExistence type="predicted"/>
<dbReference type="EMBL" id="CAXHTA020000012">
    <property type="protein sequence ID" value="CAL5225100.1"/>
    <property type="molecule type" value="Genomic_DNA"/>
</dbReference>
<keyword evidence="1" id="KW-0472">Membrane</keyword>